<evidence type="ECO:0000259" key="5">
    <source>
        <dbReference type="PROSITE" id="PS50995"/>
    </source>
</evidence>
<evidence type="ECO:0000256" key="4">
    <source>
        <dbReference type="ARBA" id="ARBA00023163"/>
    </source>
</evidence>
<proteinExistence type="predicted"/>
<evidence type="ECO:0000256" key="3">
    <source>
        <dbReference type="ARBA" id="ARBA00023125"/>
    </source>
</evidence>
<dbReference type="InterPro" id="IPR000835">
    <property type="entry name" value="HTH_MarR-typ"/>
</dbReference>
<accession>A0ABT0N1I1</accession>
<name>A0ABT0N1I1_9GAMM</name>
<comment type="caution">
    <text evidence="6">The sequence shown here is derived from an EMBL/GenBank/DDBJ whole genome shotgun (WGS) entry which is preliminary data.</text>
</comment>
<dbReference type="EMBL" id="JAKIKT010000001">
    <property type="protein sequence ID" value="MCL2912291.1"/>
    <property type="molecule type" value="Genomic_DNA"/>
</dbReference>
<dbReference type="PANTHER" id="PTHR33164">
    <property type="entry name" value="TRANSCRIPTIONAL REGULATOR, MARR FAMILY"/>
    <property type="match status" value="1"/>
</dbReference>
<organism evidence="6 7">
    <name type="scientific">Shewanella corallii</name>
    <dbReference type="NCBI Taxonomy" id="560080"/>
    <lineage>
        <taxon>Bacteria</taxon>
        <taxon>Pseudomonadati</taxon>
        <taxon>Pseudomonadota</taxon>
        <taxon>Gammaproteobacteria</taxon>
        <taxon>Alteromonadales</taxon>
        <taxon>Shewanellaceae</taxon>
        <taxon>Shewanella</taxon>
    </lineage>
</organism>
<dbReference type="SUPFAM" id="SSF46785">
    <property type="entry name" value="Winged helix' DNA-binding domain"/>
    <property type="match status" value="1"/>
</dbReference>
<evidence type="ECO:0000313" key="6">
    <source>
        <dbReference type="EMBL" id="MCL2912291.1"/>
    </source>
</evidence>
<dbReference type="InterPro" id="IPR039422">
    <property type="entry name" value="MarR/SlyA-like"/>
</dbReference>
<dbReference type="InterPro" id="IPR036390">
    <property type="entry name" value="WH_DNA-bd_sf"/>
</dbReference>
<keyword evidence="3" id="KW-0238">DNA-binding</keyword>
<dbReference type="PROSITE" id="PS01117">
    <property type="entry name" value="HTH_MARR_1"/>
    <property type="match status" value="1"/>
</dbReference>
<dbReference type="PROSITE" id="PS50995">
    <property type="entry name" value="HTH_MARR_2"/>
    <property type="match status" value="1"/>
</dbReference>
<keyword evidence="2" id="KW-0805">Transcription regulation</keyword>
<dbReference type="RefSeq" id="WP_249247080.1">
    <property type="nucleotide sequence ID" value="NZ_JAKIKT010000001.1"/>
</dbReference>
<evidence type="ECO:0000256" key="2">
    <source>
        <dbReference type="ARBA" id="ARBA00023015"/>
    </source>
</evidence>
<reference evidence="6 7" key="1">
    <citation type="submission" date="2022-01" db="EMBL/GenBank/DDBJ databases">
        <title>Whole genome-based taxonomy of the Shewanellaceae.</title>
        <authorList>
            <person name="Martin-Rodriguez A.J."/>
        </authorList>
    </citation>
    <scope>NUCLEOTIDE SEQUENCE [LARGE SCALE GENOMIC DNA]</scope>
    <source>
        <strain evidence="6 7">DSM 21332</strain>
    </source>
</reference>
<sequence>MNQDIYQVQFLLERITGLLRNERRQLLAEYGLQPVQFEALNYLAHCNRYSDTPMAVTEYLGQTKGTVSQTLKVLETKGLIVKQGDSKDKRVSHLKLTEAGSEILDTQQLSPQLAQLESQLLNDCYQPLQNLLTSMQQANQSRPFGQCRQCRHNTELAQGQYLCELTKEPLQEQETLLLCREFERP</sequence>
<dbReference type="SMART" id="SM00347">
    <property type="entry name" value="HTH_MARR"/>
    <property type="match status" value="1"/>
</dbReference>
<comment type="subcellular location">
    <subcellularLocation>
        <location evidence="1">Cytoplasm</location>
    </subcellularLocation>
</comment>
<feature type="domain" description="HTH marR-type" evidence="5">
    <location>
        <begin position="1"/>
        <end position="137"/>
    </location>
</feature>
<dbReference type="InterPro" id="IPR036388">
    <property type="entry name" value="WH-like_DNA-bd_sf"/>
</dbReference>
<keyword evidence="7" id="KW-1185">Reference proteome</keyword>
<gene>
    <name evidence="6" type="ORF">L2725_00595</name>
</gene>
<evidence type="ECO:0000313" key="7">
    <source>
        <dbReference type="Proteomes" id="UP001202831"/>
    </source>
</evidence>
<dbReference type="PANTHER" id="PTHR33164:SF5">
    <property type="entry name" value="ORGANIC HYDROPEROXIDE RESISTANCE TRANSCRIPTIONAL REGULATOR"/>
    <property type="match status" value="1"/>
</dbReference>
<keyword evidence="4" id="KW-0804">Transcription</keyword>
<protein>
    <submittedName>
        <fullName evidence="6">MarR family winged helix-turn-helix transcriptional regulator</fullName>
    </submittedName>
</protein>
<dbReference type="InterPro" id="IPR023187">
    <property type="entry name" value="Tscrpt_reg_MarR-type_CS"/>
</dbReference>
<dbReference type="Proteomes" id="UP001202831">
    <property type="component" value="Unassembled WGS sequence"/>
</dbReference>
<evidence type="ECO:0000256" key="1">
    <source>
        <dbReference type="ARBA" id="ARBA00004496"/>
    </source>
</evidence>
<dbReference type="Pfam" id="PF12802">
    <property type="entry name" value="MarR_2"/>
    <property type="match status" value="1"/>
</dbReference>
<dbReference type="Gene3D" id="1.10.10.10">
    <property type="entry name" value="Winged helix-like DNA-binding domain superfamily/Winged helix DNA-binding domain"/>
    <property type="match status" value="1"/>
</dbReference>